<dbReference type="Gene3D" id="1.20.1250.20">
    <property type="entry name" value="MFS general substrate transporter like domains"/>
    <property type="match status" value="1"/>
</dbReference>
<dbReference type="InterPro" id="IPR020846">
    <property type="entry name" value="MFS_dom"/>
</dbReference>
<evidence type="ECO:0000256" key="3">
    <source>
        <dbReference type="ARBA" id="ARBA00022692"/>
    </source>
</evidence>
<protein>
    <recommendedName>
        <fullName evidence="7">Major facilitator superfamily (MFS) profile domain-containing protein</fullName>
    </recommendedName>
</protein>
<feature type="transmembrane region" description="Helical" evidence="6">
    <location>
        <begin position="72"/>
        <end position="95"/>
    </location>
</feature>
<dbReference type="InterPro" id="IPR011701">
    <property type="entry name" value="MFS"/>
</dbReference>
<dbReference type="InterPro" id="IPR036259">
    <property type="entry name" value="MFS_trans_sf"/>
</dbReference>
<evidence type="ECO:0000256" key="2">
    <source>
        <dbReference type="ARBA" id="ARBA00022448"/>
    </source>
</evidence>
<reference evidence="8" key="2">
    <citation type="submission" date="2020-09" db="EMBL/GenBank/DDBJ databases">
        <authorList>
            <person name="Sun Q."/>
            <person name="Zhou Y."/>
        </authorList>
    </citation>
    <scope>NUCLEOTIDE SEQUENCE</scope>
    <source>
        <strain evidence="8">CGMCC 1.12408</strain>
    </source>
</reference>
<dbReference type="EMBL" id="BMEY01000007">
    <property type="protein sequence ID" value="GGA74510.1"/>
    <property type="molecule type" value="Genomic_DNA"/>
</dbReference>
<organism evidence="8 9">
    <name type="scientific">Ornithinibacillus halotolerans</name>
    <dbReference type="NCBI Taxonomy" id="1274357"/>
    <lineage>
        <taxon>Bacteria</taxon>
        <taxon>Bacillati</taxon>
        <taxon>Bacillota</taxon>
        <taxon>Bacilli</taxon>
        <taxon>Bacillales</taxon>
        <taxon>Bacillaceae</taxon>
        <taxon>Ornithinibacillus</taxon>
    </lineage>
</organism>
<evidence type="ECO:0000313" key="9">
    <source>
        <dbReference type="Proteomes" id="UP000613512"/>
    </source>
</evidence>
<evidence type="ECO:0000256" key="4">
    <source>
        <dbReference type="ARBA" id="ARBA00022989"/>
    </source>
</evidence>
<feature type="domain" description="Major facilitator superfamily (MFS) profile" evidence="7">
    <location>
        <begin position="10"/>
        <end position="96"/>
    </location>
</feature>
<dbReference type="PROSITE" id="PS50850">
    <property type="entry name" value="MFS"/>
    <property type="match status" value="1"/>
</dbReference>
<feature type="transmembrane region" description="Helical" evidence="6">
    <location>
        <begin position="7"/>
        <end position="29"/>
    </location>
</feature>
<dbReference type="GO" id="GO:0022857">
    <property type="term" value="F:transmembrane transporter activity"/>
    <property type="evidence" value="ECO:0007669"/>
    <property type="project" value="InterPro"/>
</dbReference>
<evidence type="ECO:0000256" key="5">
    <source>
        <dbReference type="ARBA" id="ARBA00023136"/>
    </source>
</evidence>
<evidence type="ECO:0000313" key="8">
    <source>
        <dbReference type="EMBL" id="GGA74510.1"/>
    </source>
</evidence>
<evidence type="ECO:0000259" key="7">
    <source>
        <dbReference type="PROSITE" id="PS50850"/>
    </source>
</evidence>
<accession>A0A916W7A3</accession>
<dbReference type="GO" id="GO:0005886">
    <property type="term" value="C:plasma membrane"/>
    <property type="evidence" value="ECO:0007669"/>
    <property type="project" value="UniProtKB-SubCell"/>
</dbReference>
<feature type="transmembrane region" description="Helical" evidence="6">
    <location>
        <begin position="41"/>
        <end position="60"/>
    </location>
</feature>
<keyword evidence="4 6" id="KW-1133">Transmembrane helix</keyword>
<keyword evidence="2" id="KW-0813">Transport</keyword>
<dbReference type="Proteomes" id="UP000613512">
    <property type="component" value="Unassembled WGS sequence"/>
</dbReference>
<proteinExistence type="predicted"/>
<keyword evidence="3 6" id="KW-0812">Transmembrane</keyword>
<dbReference type="AlphaFoldDB" id="A0A916W7A3"/>
<reference evidence="8" key="1">
    <citation type="journal article" date="2014" name="Int. J. Syst. Evol. Microbiol.">
        <title>Complete genome sequence of Corynebacterium casei LMG S-19264T (=DSM 44701T), isolated from a smear-ripened cheese.</title>
        <authorList>
            <consortium name="US DOE Joint Genome Institute (JGI-PGF)"/>
            <person name="Walter F."/>
            <person name="Albersmeier A."/>
            <person name="Kalinowski J."/>
            <person name="Ruckert C."/>
        </authorList>
    </citation>
    <scope>NUCLEOTIDE SEQUENCE</scope>
    <source>
        <strain evidence="8">CGMCC 1.12408</strain>
    </source>
</reference>
<comment type="caution">
    <text evidence="8">The sequence shown here is derived from an EMBL/GenBank/DDBJ whole genome shotgun (WGS) entry which is preliminary data.</text>
</comment>
<dbReference type="SUPFAM" id="SSF103473">
    <property type="entry name" value="MFS general substrate transporter"/>
    <property type="match status" value="1"/>
</dbReference>
<comment type="subcellular location">
    <subcellularLocation>
        <location evidence="1">Cell membrane</location>
        <topology evidence="1">Multi-pass membrane protein</topology>
    </subcellularLocation>
</comment>
<keyword evidence="5 6" id="KW-0472">Membrane</keyword>
<name>A0A916W7A3_9BACI</name>
<keyword evidence="9" id="KW-1185">Reference proteome</keyword>
<sequence>MNRKIHYAWVIIVDIFLAFLAVQGARLAFGAFMEPWERDLSITRGTTSLISTISFIIYGITQPIIGRLVDNYGARVILSISTLLVGICFFAITFIT</sequence>
<dbReference type="Pfam" id="PF07690">
    <property type="entry name" value="MFS_1"/>
    <property type="match status" value="1"/>
</dbReference>
<evidence type="ECO:0000256" key="6">
    <source>
        <dbReference type="SAM" id="Phobius"/>
    </source>
</evidence>
<evidence type="ECO:0000256" key="1">
    <source>
        <dbReference type="ARBA" id="ARBA00004651"/>
    </source>
</evidence>
<gene>
    <name evidence="8" type="ORF">GCM10008025_17810</name>
</gene>